<dbReference type="AlphaFoldDB" id="A0A381PUD1"/>
<gene>
    <name evidence="2" type="ORF">METZ01_LOCUS21917</name>
</gene>
<sequence length="184" mass="19747">MNGRSFVASVIRMPEWQQGTFRTRYLGPLFGRFCMYNVSSRAFASKWKKNSGGSTMPERKPVIPEGSAPNPALSAGMIVGDLLFVSGHVATDSSGTVVGVGDAEAQTRQIMDNIRGVVTAAGGNMEDVAKITCFITDIAYYPGYSKVRAETWPKDPPASSTVVVAGLVRPEFLVEVEAIVRLPG</sequence>
<dbReference type="SUPFAM" id="SSF55298">
    <property type="entry name" value="YjgF-like"/>
    <property type="match status" value="1"/>
</dbReference>
<dbReference type="Pfam" id="PF01042">
    <property type="entry name" value="Ribonuc_L-PSP"/>
    <property type="match status" value="1"/>
</dbReference>
<evidence type="ECO:0000256" key="1">
    <source>
        <dbReference type="ARBA" id="ARBA00010552"/>
    </source>
</evidence>
<accession>A0A381PUD1</accession>
<name>A0A381PUD1_9ZZZZ</name>
<evidence type="ECO:0000313" key="2">
    <source>
        <dbReference type="EMBL" id="SUZ69063.1"/>
    </source>
</evidence>
<dbReference type="GO" id="GO:0005829">
    <property type="term" value="C:cytosol"/>
    <property type="evidence" value="ECO:0007669"/>
    <property type="project" value="TreeGrafter"/>
</dbReference>
<dbReference type="InterPro" id="IPR035959">
    <property type="entry name" value="RutC-like_sf"/>
</dbReference>
<dbReference type="PANTHER" id="PTHR11803:SF58">
    <property type="entry name" value="PROTEIN HMF1-RELATED"/>
    <property type="match status" value="1"/>
</dbReference>
<dbReference type="Gene3D" id="3.30.1330.40">
    <property type="entry name" value="RutC-like"/>
    <property type="match status" value="1"/>
</dbReference>
<dbReference type="InterPro" id="IPR006175">
    <property type="entry name" value="YjgF/YER057c/UK114"/>
</dbReference>
<protein>
    <submittedName>
        <fullName evidence="2">Uncharacterized protein</fullName>
    </submittedName>
</protein>
<dbReference type="PANTHER" id="PTHR11803">
    <property type="entry name" value="2-IMINOBUTANOATE/2-IMINOPROPANOATE DEAMINASE RIDA"/>
    <property type="match status" value="1"/>
</dbReference>
<dbReference type="EMBL" id="UINC01001050">
    <property type="protein sequence ID" value="SUZ69063.1"/>
    <property type="molecule type" value="Genomic_DNA"/>
</dbReference>
<dbReference type="CDD" id="cd00448">
    <property type="entry name" value="YjgF_YER057c_UK114_family"/>
    <property type="match status" value="1"/>
</dbReference>
<comment type="similarity">
    <text evidence="1">Belongs to the RutC family.</text>
</comment>
<proteinExistence type="inferred from homology"/>
<reference evidence="2" key="1">
    <citation type="submission" date="2018-05" db="EMBL/GenBank/DDBJ databases">
        <authorList>
            <person name="Lanie J.A."/>
            <person name="Ng W.-L."/>
            <person name="Kazmierczak K.M."/>
            <person name="Andrzejewski T.M."/>
            <person name="Davidsen T.M."/>
            <person name="Wayne K.J."/>
            <person name="Tettelin H."/>
            <person name="Glass J.I."/>
            <person name="Rusch D."/>
            <person name="Podicherti R."/>
            <person name="Tsui H.-C.T."/>
            <person name="Winkler M.E."/>
        </authorList>
    </citation>
    <scope>NUCLEOTIDE SEQUENCE</scope>
</reference>
<organism evidence="2">
    <name type="scientific">marine metagenome</name>
    <dbReference type="NCBI Taxonomy" id="408172"/>
    <lineage>
        <taxon>unclassified sequences</taxon>
        <taxon>metagenomes</taxon>
        <taxon>ecological metagenomes</taxon>
    </lineage>
</organism>
<dbReference type="GO" id="GO:0019239">
    <property type="term" value="F:deaminase activity"/>
    <property type="evidence" value="ECO:0007669"/>
    <property type="project" value="TreeGrafter"/>
</dbReference>